<evidence type="ECO:0000256" key="6">
    <source>
        <dbReference type="ARBA" id="ARBA00022840"/>
    </source>
</evidence>
<dbReference type="EMBL" id="SADE01000004">
    <property type="protein sequence ID" value="RVU34287.1"/>
    <property type="molecule type" value="Genomic_DNA"/>
</dbReference>
<feature type="domain" description="AAA" evidence="10">
    <location>
        <begin position="138"/>
        <end position="269"/>
    </location>
</feature>
<dbReference type="InterPro" id="IPR050445">
    <property type="entry name" value="Bact_polysacc_biosynth/exp"/>
</dbReference>
<protein>
    <recommendedName>
        <fullName evidence="2">non-specific protein-tyrosine kinase</fullName>
        <ecNumber evidence="2">2.7.10.2</ecNumber>
    </recommendedName>
</protein>
<comment type="similarity">
    <text evidence="1">Belongs to the CpsD/CapB family.</text>
</comment>
<evidence type="ECO:0000256" key="3">
    <source>
        <dbReference type="ARBA" id="ARBA00022679"/>
    </source>
</evidence>
<name>A0A3S2W2P0_9PROT</name>
<comment type="catalytic activity">
    <reaction evidence="8">
        <text>L-tyrosyl-[protein] + ATP = O-phospho-L-tyrosyl-[protein] + ADP + H(+)</text>
        <dbReference type="Rhea" id="RHEA:10596"/>
        <dbReference type="Rhea" id="RHEA-COMP:10136"/>
        <dbReference type="Rhea" id="RHEA-COMP:20101"/>
        <dbReference type="ChEBI" id="CHEBI:15378"/>
        <dbReference type="ChEBI" id="CHEBI:30616"/>
        <dbReference type="ChEBI" id="CHEBI:46858"/>
        <dbReference type="ChEBI" id="CHEBI:61978"/>
        <dbReference type="ChEBI" id="CHEBI:456216"/>
        <dbReference type="EC" id="2.7.10.2"/>
    </reaction>
</comment>
<evidence type="ECO:0000256" key="1">
    <source>
        <dbReference type="ARBA" id="ARBA00007316"/>
    </source>
</evidence>
<keyword evidence="5 11" id="KW-0418">Kinase</keyword>
<dbReference type="AlphaFoldDB" id="A0A3S2W2P0"/>
<dbReference type="Gene3D" id="3.40.50.300">
    <property type="entry name" value="P-loop containing nucleotide triphosphate hydrolases"/>
    <property type="match status" value="1"/>
</dbReference>
<evidence type="ECO:0000256" key="7">
    <source>
        <dbReference type="ARBA" id="ARBA00023137"/>
    </source>
</evidence>
<evidence type="ECO:0000259" key="10">
    <source>
        <dbReference type="Pfam" id="PF13614"/>
    </source>
</evidence>
<dbReference type="CDD" id="cd05387">
    <property type="entry name" value="BY-kinase"/>
    <property type="match status" value="1"/>
</dbReference>
<evidence type="ECO:0000256" key="8">
    <source>
        <dbReference type="ARBA" id="ARBA00051245"/>
    </source>
</evidence>
<dbReference type="GO" id="GO:0004713">
    <property type="term" value="F:protein tyrosine kinase activity"/>
    <property type="evidence" value="ECO:0007669"/>
    <property type="project" value="TreeGrafter"/>
</dbReference>
<evidence type="ECO:0000313" key="11">
    <source>
        <dbReference type="EMBL" id="RVU34287.1"/>
    </source>
</evidence>
<keyword evidence="12" id="KW-1185">Reference proteome</keyword>
<organism evidence="11 12">
    <name type="scientific">Hwanghaeella grinnelliae</name>
    <dbReference type="NCBI Taxonomy" id="2500179"/>
    <lineage>
        <taxon>Bacteria</taxon>
        <taxon>Pseudomonadati</taxon>
        <taxon>Pseudomonadota</taxon>
        <taxon>Alphaproteobacteria</taxon>
        <taxon>Rhodospirillales</taxon>
        <taxon>Rhodospirillaceae</taxon>
        <taxon>Hwanghaeella</taxon>
    </lineage>
</organism>
<reference evidence="12" key="1">
    <citation type="submission" date="2019-01" db="EMBL/GenBank/DDBJ databases">
        <title>Gri0909 isolated from a small marine red alga.</title>
        <authorList>
            <person name="Kim J."/>
            <person name="Jeong S.E."/>
            <person name="Jeon C.O."/>
        </authorList>
    </citation>
    <scope>NUCLEOTIDE SEQUENCE [LARGE SCALE GENOMIC DNA]</scope>
    <source>
        <strain evidence="12">Gri0909</strain>
    </source>
</reference>
<keyword evidence="4" id="KW-0547">Nucleotide-binding</keyword>
<dbReference type="Proteomes" id="UP000287447">
    <property type="component" value="Unassembled WGS sequence"/>
</dbReference>
<dbReference type="InterPro" id="IPR005702">
    <property type="entry name" value="Wzc-like_C"/>
</dbReference>
<keyword evidence="7" id="KW-0829">Tyrosine-protein kinase</keyword>
<evidence type="ECO:0000313" key="12">
    <source>
        <dbReference type="Proteomes" id="UP000287447"/>
    </source>
</evidence>
<accession>A0A3S2W2P0</accession>
<evidence type="ECO:0000256" key="5">
    <source>
        <dbReference type="ARBA" id="ARBA00022777"/>
    </source>
</evidence>
<dbReference type="InterPro" id="IPR025669">
    <property type="entry name" value="AAA_dom"/>
</dbReference>
<dbReference type="OrthoDB" id="230260at2"/>
<proteinExistence type="inferred from homology"/>
<evidence type="ECO:0000256" key="2">
    <source>
        <dbReference type="ARBA" id="ARBA00011903"/>
    </source>
</evidence>
<dbReference type="PANTHER" id="PTHR32309">
    <property type="entry name" value="TYROSINE-PROTEIN KINASE"/>
    <property type="match status" value="1"/>
</dbReference>
<dbReference type="InterPro" id="IPR027417">
    <property type="entry name" value="P-loop_NTPase"/>
</dbReference>
<dbReference type="GO" id="GO:0005886">
    <property type="term" value="C:plasma membrane"/>
    <property type="evidence" value="ECO:0007669"/>
    <property type="project" value="TreeGrafter"/>
</dbReference>
<feature type="region of interest" description="Disordered" evidence="9">
    <location>
        <begin position="1"/>
        <end position="23"/>
    </location>
</feature>
<feature type="compositionally biased region" description="Basic and acidic residues" evidence="9">
    <location>
        <begin position="1"/>
        <end position="10"/>
    </location>
</feature>
<evidence type="ECO:0000256" key="9">
    <source>
        <dbReference type="SAM" id="MobiDB-lite"/>
    </source>
</evidence>
<dbReference type="Pfam" id="PF13614">
    <property type="entry name" value="AAA_31"/>
    <property type="match status" value="1"/>
</dbReference>
<keyword evidence="3" id="KW-0808">Transferase</keyword>
<dbReference type="PANTHER" id="PTHR32309:SF13">
    <property type="entry name" value="FERRIC ENTEROBACTIN TRANSPORT PROTEIN FEPE"/>
    <property type="match status" value="1"/>
</dbReference>
<gene>
    <name evidence="11" type="ORF">EOI86_23590</name>
</gene>
<dbReference type="EC" id="2.7.10.2" evidence="2"/>
<comment type="caution">
    <text evidence="11">The sequence shown here is derived from an EMBL/GenBank/DDBJ whole genome shotgun (WGS) entry which is preliminary data.</text>
</comment>
<dbReference type="SUPFAM" id="SSF52540">
    <property type="entry name" value="P-loop containing nucleoside triphosphate hydrolases"/>
    <property type="match status" value="1"/>
</dbReference>
<keyword evidence="6" id="KW-0067">ATP-binding</keyword>
<evidence type="ECO:0000256" key="4">
    <source>
        <dbReference type="ARBA" id="ARBA00022741"/>
    </source>
</evidence>
<sequence>MRARAKRAETEGDADATAGDGQNASQAIGAATSENHAPLAIPASGQAAANGVAQDIVTAGSVPAEAGSGVDNAVSTIKYKQTRVVSLNPQHLEKNRIISFSKTDARTVSFDRLRTQVLRTMRDYGWRTLAVTSPTPHCGKTTVALNLALSIAHQTEQTVVLADFDLRDPQVAPYLGLPESPSLVDYLNGDIPLSEVFVNPGIPRLTILPNHKAILNSAETLMAKKMTDLVSDVRNRYESRMVIFDLPPLLTTDDALAFLPQADCVLLVLANGETTKSQIREAMMLLQGNEVLGTVLNKADEMRGSAG</sequence>